<dbReference type="InterPro" id="IPR049278">
    <property type="entry name" value="MS_channel_C"/>
</dbReference>
<feature type="transmembrane region" description="Helical" evidence="7">
    <location>
        <begin position="72"/>
        <end position="90"/>
    </location>
</feature>
<comment type="subcellular location">
    <subcellularLocation>
        <location evidence="1">Cell membrane</location>
        <topology evidence="1">Multi-pass membrane protein</topology>
    </subcellularLocation>
</comment>
<dbReference type="SUPFAM" id="SSF82861">
    <property type="entry name" value="Mechanosensitive channel protein MscS (YggB), transmembrane region"/>
    <property type="match status" value="1"/>
</dbReference>
<dbReference type="InterPro" id="IPR011066">
    <property type="entry name" value="MscS_channel_C_sf"/>
</dbReference>
<feature type="transmembrane region" description="Helical" evidence="7">
    <location>
        <begin position="96"/>
        <end position="124"/>
    </location>
</feature>
<keyword evidence="4 7" id="KW-0812">Transmembrane</keyword>
<keyword evidence="3" id="KW-1003">Cell membrane</keyword>
<dbReference type="Pfam" id="PF21082">
    <property type="entry name" value="MS_channel_3rd"/>
    <property type="match status" value="1"/>
</dbReference>
<dbReference type="STRING" id="1552.A7L45_00425"/>
<dbReference type="EMBL" id="CP015756">
    <property type="protein sequence ID" value="APC38664.1"/>
    <property type="molecule type" value="Genomic_DNA"/>
</dbReference>
<keyword evidence="5 7" id="KW-1133">Transmembrane helix</keyword>
<dbReference type="GO" id="GO:0005886">
    <property type="term" value="C:plasma membrane"/>
    <property type="evidence" value="ECO:0007669"/>
    <property type="project" value="UniProtKB-SubCell"/>
</dbReference>
<dbReference type="InterPro" id="IPR010920">
    <property type="entry name" value="LSM_dom_sf"/>
</dbReference>
<dbReference type="KEGG" id="ceu:A7L45_00425"/>
<dbReference type="InterPro" id="IPR045042">
    <property type="entry name" value="YnaI-like"/>
</dbReference>
<dbReference type="PANTHER" id="PTHR43634">
    <property type="entry name" value="OW CONDUCTANCE MECHANOSENSITIVE CHANNEL"/>
    <property type="match status" value="1"/>
</dbReference>
<evidence type="ECO:0000256" key="6">
    <source>
        <dbReference type="ARBA" id="ARBA00023136"/>
    </source>
</evidence>
<accession>A0A1J0GCE9</accession>
<protein>
    <recommendedName>
        <fullName evidence="13">Mechanosensitive ion channel family protein</fullName>
    </recommendedName>
</protein>
<dbReference type="InterPro" id="IPR023408">
    <property type="entry name" value="MscS_beta-dom_sf"/>
</dbReference>
<dbReference type="Gene3D" id="1.10.287.1260">
    <property type="match status" value="1"/>
</dbReference>
<organism evidence="11 12">
    <name type="scientific">Clostridium estertheticum subsp. estertheticum</name>
    <dbReference type="NCBI Taxonomy" id="1552"/>
    <lineage>
        <taxon>Bacteria</taxon>
        <taxon>Bacillati</taxon>
        <taxon>Bacillota</taxon>
        <taxon>Clostridia</taxon>
        <taxon>Eubacteriales</taxon>
        <taxon>Clostridiaceae</taxon>
        <taxon>Clostridium</taxon>
    </lineage>
</organism>
<evidence type="ECO:0000259" key="10">
    <source>
        <dbReference type="Pfam" id="PF21088"/>
    </source>
</evidence>
<dbReference type="InterPro" id="IPR049142">
    <property type="entry name" value="MS_channel_1st"/>
</dbReference>
<dbReference type="RefSeq" id="WP_071610960.1">
    <property type="nucleotide sequence ID" value="NZ_CP015756.1"/>
</dbReference>
<evidence type="ECO:0008006" key="13">
    <source>
        <dbReference type="Google" id="ProtNLM"/>
    </source>
</evidence>
<sequence>MFKSIVDFFAKDGIQGFFSGLTYVKLRYVGFAIGVFVLFLLLKKIFAKYVFKIILKLVNKTKFNADTKIVAAFERPLINFFEVLGLYFAFKILTNAFYIGLVVINNIFSSAIIVLISWGLYNLTGESSLLFERMHKAYDVKVDKILFPFISKTLRLIVIALAITIIAEKWGYNIQGFIAGLGLGGLAFALAAKDAAANIIAGMSIILDKPFTIGDWVKSDVLEGSIENISFRTTKIRTIDEALIIVPNSKLTNEAVTNFSRRGKRRVTFSLELNYITSRQKLEICVSRVRSMLENHPQVNKEGILVRFDKLSAASLDIIVCYFADTPDFDEYFRVKEDINFEISDILHQEEILMAFPRSGIYVDSLPDEGKKDYIKSLDMIQNKDISTEDINEDNDK</sequence>
<dbReference type="InterPro" id="IPR006685">
    <property type="entry name" value="MscS_channel_2nd"/>
</dbReference>
<evidence type="ECO:0000256" key="2">
    <source>
        <dbReference type="ARBA" id="ARBA00008017"/>
    </source>
</evidence>
<evidence type="ECO:0000256" key="3">
    <source>
        <dbReference type="ARBA" id="ARBA00022475"/>
    </source>
</evidence>
<dbReference type="GO" id="GO:0055085">
    <property type="term" value="P:transmembrane transport"/>
    <property type="evidence" value="ECO:0007669"/>
    <property type="project" value="InterPro"/>
</dbReference>
<evidence type="ECO:0000313" key="11">
    <source>
        <dbReference type="EMBL" id="APC38664.1"/>
    </source>
</evidence>
<dbReference type="SUPFAM" id="SSF82689">
    <property type="entry name" value="Mechanosensitive channel protein MscS (YggB), C-terminal domain"/>
    <property type="match status" value="1"/>
</dbReference>
<feature type="transmembrane region" description="Helical" evidence="7">
    <location>
        <begin position="28"/>
        <end position="51"/>
    </location>
</feature>
<dbReference type="Gene3D" id="2.30.30.60">
    <property type="match status" value="1"/>
</dbReference>
<feature type="transmembrane region" description="Helical" evidence="7">
    <location>
        <begin position="145"/>
        <end position="166"/>
    </location>
</feature>
<dbReference type="InterPro" id="IPR011014">
    <property type="entry name" value="MscS_channel_TM-2"/>
</dbReference>
<dbReference type="PANTHER" id="PTHR43634:SF2">
    <property type="entry name" value="LOW CONDUCTANCE MECHANOSENSITIVE CHANNEL YNAI"/>
    <property type="match status" value="1"/>
</dbReference>
<dbReference type="Pfam" id="PF21088">
    <property type="entry name" value="MS_channel_1st"/>
    <property type="match status" value="1"/>
</dbReference>
<reference evidence="12" key="1">
    <citation type="journal article" date="2016" name="Front. Microbiol.">
        <title>Complete Genome Sequence of Clostridium estertheticum DSM 8809, a Microbe Identified in Spoiled Vacuum Packed Beef.</title>
        <authorList>
            <person name="Yu Z."/>
            <person name="Gunn L."/>
            <person name="Brennan E."/>
            <person name="Reid R."/>
            <person name="Wall P.G."/>
            <person name="Gaora O.P."/>
            <person name="Hurley D."/>
            <person name="Bolton D."/>
            <person name="Fanning S."/>
        </authorList>
    </citation>
    <scope>NUCLEOTIDE SEQUENCE [LARGE SCALE GENOMIC DNA]</scope>
    <source>
        <strain evidence="12">DSM 8809</strain>
    </source>
</reference>
<dbReference type="Pfam" id="PF00924">
    <property type="entry name" value="MS_channel_2nd"/>
    <property type="match status" value="1"/>
</dbReference>
<evidence type="ECO:0000259" key="9">
    <source>
        <dbReference type="Pfam" id="PF21082"/>
    </source>
</evidence>
<dbReference type="Gene3D" id="3.30.70.100">
    <property type="match status" value="1"/>
</dbReference>
<gene>
    <name evidence="11" type="ORF">A7L45_00425</name>
</gene>
<feature type="domain" description="Mechanosensitive ion channel MscS C-terminal" evidence="9">
    <location>
        <begin position="267"/>
        <end position="352"/>
    </location>
</feature>
<evidence type="ECO:0000256" key="4">
    <source>
        <dbReference type="ARBA" id="ARBA00022692"/>
    </source>
</evidence>
<name>A0A1J0GCE9_9CLOT</name>
<evidence type="ECO:0000259" key="8">
    <source>
        <dbReference type="Pfam" id="PF00924"/>
    </source>
</evidence>
<dbReference type="SUPFAM" id="SSF50182">
    <property type="entry name" value="Sm-like ribonucleoproteins"/>
    <property type="match status" value="1"/>
</dbReference>
<feature type="transmembrane region" description="Helical" evidence="7">
    <location>
        <begin position="172"/>
        <end position="192"/>
    </location>
</feature>
<evidence type="ECO:0000256" key="1">
    <source>
        <dbReference type="ARBA" id="ARBA00004651"/>
    </source>
</evidence>
<proteinExistence type="inferred from homology"/>
<keyword evidence="12" id="KW-1185">Reference proteome</keyword>
<evidence type="ECO:0000313" key="12">
    <source>
        <dbReference type="Proteomes" id="UP000182569"/>
    </source>
</evidence>
<evidence type="ECO:0000256" key="5">
    <source>
        <dbReference type="ARBA" id="ARBA00022989"/>
    </source>
</evidence>
<feature type="domain" description="Mechanosensitive ion channel MscS" evidence="8">
    <location>
        <begin position="196"/>
        <end position="261"/>
    </location>
</feature>
<keyword evidence="6 7" id="KW-0472">Membrane</keyword>
<evidence type="ECO:0000256" key="7">
    <source>
        <dbReference type="SAM" id="Phobius"/>
    </source>
</evidence>
<feature type="domain" description="Mechanosensitive ion channel transmembrane helices 2/3" evidence="10">
    <location>
        <begin position="153"/>
        <end position="193"/>
    </location>
</feature>
<dbReference type="AlphaFoldDB" id="A0A1J0GCE9"/>
<comment type="similarity">
    <text evidence="2">Belongs to the MscS (TC 1.A.23) family.</text>
</comment>
<dbReference type="Proteomes" id="UP000182569">
    <property type="component" value="Chromosome"/>
</dbReference>